<dbReference type="OrthoDB" id="2014755at2759"/>
<evidence type="ECO:0000256" key="1">
    <source>
        <dbReference type="ARBA" id="ARBA00010733"/>
    </source>
</evidence>
<dbReference type="Pfam" id="PF04927">
    <property type="entry name" value="SMP"/>
    <property type="match status" value="2"/>
</dbReference>
<feature type="domain" description="SMP" evidence="3">
    <location>
        <begin position="60"/>
        <end position="117"/>
    </location>
</feature>
<comment type="similarity">
    <text evidence="1">Belongs to the LEA type SMP family.</text>
</comment>
<dbReference type="EMBL" id="QJKJ01002288">
    <property type="protein sequence ID" value="RDY03493.1"/>
    <property type="molecule type" value="Genomic_DNA"/>
</dbReference>
<evidence type="ECO:0000259" key="3">
    <source>
        <dbReference type="Pfam" id="PF04927"/>
    </source>
</evidence>
<gene>
    <name evidence="4" type="ORF">CR513_12896</name>
</gene>
<feature type="domain" description="SMP" evidence="3">
    <location>
        <begin position="125"/>
        <end position="187"/>
    </location>
</feature>
<proteinExistence type="inferred from homology"/>
<keyword evidence="5" id="KW-1185">Reference proteome</keyword>
<dbReference type="Proteomes" id="UP000257109">
    <property type="component" value="Unassembled WGS sequence"/>
</dbReference>
<dbReference type="AlphaFoldDB" id="A0A371HL21"/>
<evidence type="ECO:0000256" key="2">
    <source>
        <dbReference type="ARBA" id="ARBA00022737"/>
    </source>
</evidence>
<sequence length="189" mass="19523">MSHGQPKKPQAAEQEPTKYGDVYRVSSAVKDGHVLGGRVEPHAPVVPTGIGSAAIDGDPITIGEALEVVAISVGDKPVDQNDAAAISVAEIRATGEKKVRSGSVGETAQAAATLNSHVMRVQDMTKLSDILTDAAEKLSVDKAVTKEDAEAVYAAEVEFPWRRGAAEVVAEPGGVAASMATAANLNELK</sequence>
<evidence type="ECO:0000313" key="5">
    <source>
        <dbReference type="Proteomes" id="UP000257109"/>
    </source>
</evidence>
<dbReference type="STRING" id="157652.A0A371HL21"/>
<comment type="caution">
    <text evidence="4">The sequence shown here is derived from an EMBL/GenBank/DDBJ whole genome shotgun (WGS) entry which is preliminary data.</text>
</comment>
<organism evidence="4 5">
    <name type="scientific">Mucuna pruriens</name>
    <name type="common">Velvet bean</name>
    <name type="synonym">Dolichos pruriens</name>
    <dbReference type="NCBI Taxonomy" id="157652"/>
    <lineage>
        <taxon>Eukaryota</taxon>
        <taxon>Viridiplantae</taxon>
        <taxon>Streptophyta</taxon>
        <taxon>Embryophyta</taxon>
        <taxon>Tracheophyta</taxon>
        <taxon>Spermatophyta</taxon>
        <taxon>Magnoliopsida</taxon>
        <taxon>eudicotyledons</taxon>
        <taxon>Gunneridae</taxon>
        <taxon>Pentapetalae</taxon>
        <taxon>rosids</taxon>
        <taxon>fabids</taxon>
        <taxon>Fabales</taxon>
        <taxon>Fabaceae</taxon>
        <taxon>Papilionoideae</taxon>
        <taxon>50 kb inversion clade</taxon>
        <taxon>NPAAA clade</taxon>
        <taxon>indigoferoid/millettioid clade</taxon>
        <taxon>Phaseoleae</taxon>
        <taxon>Mucuna</taxon>
    </lineage>
</organism>
<name>A0A371HL21_MUCPR</name>
<accession>A0A371HL21</accession>
<dbReference type="PANTHER" id="PTHR31174">
    <property type="entry name" value="SEED MATURATION FAMILY PROTEIN"/>
    <property type="match status" value="1"/>
</dbReference>
<dbReference type="InterPro" id="IPR007011">
    <property type="entry name" value="LEA_SMP_dom"/>
</dbReference>
<evidence type="ECO:0000313" key="4">
    <source>
        <dbReference type="EMBL" id="RDY03493.1"/>
    </source>
</evidence>
<feature type="non-terminal residue" evidence="4">
    <location>
        <position position="1"/>
    </location>
</feature>
<reference evidence="4" key="1">
    <citation type="submission" date="2018-05" db="EMBL/GenBank/DDBJ databases">
        <title>Draft genome of Mucuna pruriens seed.</title>
        <authorList>
            <person name="Nnadi N.E."/>
            <person name="Vos R."/>
            <person name="Hasami M.H."/>
            <person name="Devisetty U.K."/>
            <person name="Aguiy J.C."/>
        </authorList>
    </citation>
    <scope>NUCLEOTIDE SEQUENCE [LARGE SCALE GENOMIC DNA]</scope>
    <source>
        <strain evidence="4">JCA_2017</strain>
    </source>
</reference>
<dbReference type="InterPro" id="IPR042971">
    <property type="entry name" value="LEA_SMP"/>
</dbReference>
<dbReference type="PANTHER" id="PTHR31174:SF31">
    <property type="entry name" value="LATE EMBRYOGENESIS ABUNDANT PROTEIN 3"/>
    <property type="match status" value="1"/>
</dbReference>
<protein>
    <submittedName>
        <fullName evidence="4">Late embryogenesis abundant protein 3</fullName>
    </submittedName>
</protein>
<keyword evidence="2" id="KW-0677">Repeat</keyword>